<dbReference type="SUPFAM" id="SSF55961">
    <property type="entry name" value="Bet v1-like"/>
    <property type="match status" value="1"/>
</dbReference>
<dbReference type="Proteomes" id="UP000181951">
    <property type="component" value="Unassembled WGS sequence"/>
</dbReference>
<dbReference type="STRING" id="310780.SAMN05216267_102972"/>
<name>A0A1H8QEI0_9ACTN</name>
<reference evidence="1 2" key="1">
    <citation type="submission" date="2016-10" db="EMBL/GenBank/DDBJ databases">
        <authorList>
            <person name="de Groot N.N."/>
        </authorList>
    </citation>
    <scope>NUCLEOTIDE SEQUENCE [LARGE SCALE GENOMIC DNA]</scope>
    <source>
        <strain evidence="1 2">CGMCC 4.2026</strain>
    </source>
</reference>
<dbReference type="RefSeq" id="WP_075017685.1">
    <property type="nucleotide sequence ID" value="NZ_FODD01000029.1"/>
</dbReference>
<accession>A0A1H8QEI0</accession>
<dbReference type="InterPro" id="IPR023393">
    <property type="entry name" value="START-like_dom_sf"/>
</dbReference>
<dbReference type="AlphaFoldDB" id="A0A1H8QEI0"/>
<dbReference type="Pfam" id="PF10604">
    <property type="entry name" value="Polyketide_cyc2"/>
    <property type="match status" value="1"/>
</dbReference>
<proteinExistence type="predicted"/>
<gene>
    <name evidence="1" type="ORF">SAMN05216267_102972</name>
</gene>
<evidence type="ECO:0000313" key="1">
    <source>
        <dbReference type="EMBL" id="SEO52411.1"/>
    </source>
</evidence>
<evidence type="ECO:0000313" key="2">
    <source>
        <dbReference type="Proteomes" id="UP000181951"/>
    </source>
</evidence>
<protein>
    <submittedName>
        <fullName evidence="1">Polyketide cyclase / dehydrase and lipid transport</fullName>
    </submittedName>
</protein>
<dbReference type="Gene3D" id="3.30.530.20">
    <property type="match status" value="1"/>
</dbReference>
<sequence>MARPHRRLRPVGLEFLDAAPLRMAFSTAITASPGAVHRALAEDTENWPRWFGAVRRARPTADGRFIALAGGLRFEETVLAVEAPERYAYRADTVNRPGVRAIAEEWRVAPAGGGSLVQWTIAVEPAPAAAPFLRLSAPLLRAAFRRAMRRLDLRLATQA</sequence>
<organism evidence="1 2">
    <name type="scientific">Actinacidiphila rubida</name>
    <dbReference type="NCBI Taxonomy" id="310780"/>
    <lineage>
        <taxon>Bacteria</taxon>
        <taxon>Bacillati</taxon>
        <taxon>Actinomycetota</taxon>
        <taxon>Actinomycetes</taxon>
        <taxon>Kitasatosporales</taxon>
        <taxon>Streptomycetaceae</taxon>
        <taxon>Actinacidiphila</taxon>
    </lineage>
</organism>
<dbReference type="OrthoDB" id="4277250at2"/>
<dbReference type="InterPro" id="IPR019587">
    <property type="entry name" value="Polyketide_cyclase/dehydratase"/>
</dbReference>
<dbReference type="EMBL" id="FODD01000029">
    <property type="protein sequence ID" value="SEO52411.1"/>
    <property type="molecule type" value="Genomic_DNA"/>
</dbReference>
<keyword evidence="2" id="KW-1185">Reference proteome</keyword>